<dbReference type="Proteomes" id="UP000033423">
    <property type="component" value="Unassembled WGS sequence"/>
</dbReference>
<keyword evidence="2" id="KW-1185">Reference proteome</keyword>
<evidence type="ECO:0000313" key="2">
    <source>
        <dbReference type="Proteomes" id="UP000033423"/>
    </source>
</evidence>
<organism evidence="1 2">
    <name type="scientific">Candidatus Magnetobacterium bavaricum</name>
    <dbReference type="NCBI Taxonomy" id="29290"/>
    <lineage>
        <taxon>Bacteria</taxon>
        <taxon>Pseudomonadati</taxon>
        <taxon>Nitrospirota</taxon>
        <taxon>Thermodesulfovibrionia</taxon>
        <taxon>Thermodesulfovibrionales</taxon>
        <taxon>Candidatus Magnetobacteriaceae</taxon>
        <taxon>Candidatus Magnetobacterium</taxon>
    </lineage>
</organism>
<dbReference type="AlphaFoldDB" id="A0A0F3H013"/>
<reference evidence="1 2" key="1">
    <citation type="submission" date="2015-02" db="EMBL/GenBank/DDBJ databases">
        <title>Single-cell genomics of uncultivated deep-branching MTB reveals a conserved set of magnetosome genes.</title>
        <authorList>
            <person name="Kolinko S."/>
            <person name="Richter M."/>
            <person name="Glockner F.O."/>
            <person name="Brachmann A."/>
            <person name="Schuler D."/>
        </authorList>
    </citation>
    <scope>NUCLEOTIDE SEQUENCE [LARGE SCALE GENOMIC DNA]</scope>
    <source>
        <strain evidence="1">TM-1</strain>
    </source>
</reference>
<dbReference type="PATRIC" id="fig|29290.4.peg.451"/>
<gene>
    <name evidence="1" type="ORF">MBAV_000331</name>
</gene>
<evidence type="ECO:0000313" key="1">
    <source>
        <dbReference type="EMBL" id="KJU87475.1"/>
    </source>
</evidence>
<sequence>MEYIFKSSSDRVRRTELIVLITPRILSNFDDTSNVTQEIKGSFLKFR</sequence>
<accession>A0A0F3H013</accession>
<comment type="caution">
    <text evidence="1">The sequence shown here is derived from an EMBL/GenBank/DDBJ whole genome shotgun (WGS) entry which is preliminary data.</text>
</comment>
<name>A0A0F3H013_9BACT</name>
<protein>
    <submittedName>
        <fullName evidence="1">Uncharacterized protein</fullName>
    </submittedName>
</protein>
<dbReference type="EMBL" id="LACI01000151">
    <property type="protein sequence ID" value="KJU87475.1"/>
    <property type="molecule type" value="Genomic_DNA"/>
</dbReference>
<proteinExistence type="predicted"/>